<dbReference type="PROSITE" id="PS51459">
    <property type="entry name" value="FIDO"/>
    <property type="match status" value="1"/>
</dbReference>
<keyword evidence="3" id="KW-1185">Reference proteome</keyword>
<accession>A0ABV6CBX7</accession>
<dbReference type="Gene3D" id="1.10.3290.10">
    <property type="entry name" value="Fido-like domain"/>
    <property type="match status" value="1"/>
</dbReference>
<protein>
    <submittedName>
        <fullName evidence="2">Fic/DOC family protein</fullName>
    </submittedName>
</protein>
<comment type="caution">
    <text evidence="2">The sequence shown here is derived from an EMBL/GenBank/DDBJ whole genome shotgun (WGS) entry which is preliminary data.</text>
</comment>
<reference evidence="2 3" key="1">
    <citation type="submission" date="2024-09" db="EMBL/GenBank/DDBJ databases">
        <authorList>
            <person name="Sun Q."/>
            <person name="Mori K."/>
        </authorList>
    </citation>
    <scope>NUCLEOTIDE SEQUENCE [LARGE SCALE GENOMIC DNA]</scope>
    <source>
        <strain evidence="2 3">CCM 8545</strain>
    </source>
</reference>
<dbReference type="InterPro" id="IPR040198">
    <property type="entry name" value="Fido_containing"/>
</dbReference>
<feature type="domain" description="Fido" evidence="1">
    <location>
        <begin position="60"/>
        <end position="201"/>
    </location>
</feature>
<gene>
    <name evidence="2" type="ORF">ACFFIT_08645</name>
</gene>
<proteinExistence type="predicted"/>
<dbReference type="InterPro" id="IPR003812">
    <property type="entry name" value="Fido"/>
</dbReference>
<dbReference type="Proteomes" id="UP001589758">
    <property type="component" value="Unassembled WGS sequence"/>
</dbReference>
<evidence type="ECO:0000313" key="2">
    <source>
        <dbReference type="EMBL" id="MFC0180147.1"/>
    </source>
</evidence>
<dbReference type="SUPFAM" id="SSF140931">
    <property type="entry name" value="Fic-like"/>
    <property type="match status" value="1"/>
</dbReference>
<evidence type="ECO:0000259" key="1">
    <source>
        <dbReference type="PROSITE" id="PS51459"/>
    </source>
</evidence>
<dbReference type="PANTHER" id="PTHR13504">
    <property type="entry name" value="FIDO DOMAIN-CONTAINING PROTEIN DDB_G0283145"/>
    <property type="match status" value="1"/>
</dbReference>
<dbReference type="Pfam" id="PF02661">
    <property type="entry name" value="Fic"/>
    <property type="match status" value="1"/>
</dbReference>
<organism evidence="2 3">
    <name type="scientific">Thorsellia kenyensis</name>
    <dbReference type="NCBI Taxonomy" id="1549888"/>
    <lineage>
        <taxon>Bacteria</taxon>
        <taxon>Pseudomonadati</taxon>
        <taxon>Pseudomonadota</taxon>
        <taxon>Gammaproteobacteria</taxon>
        <taxon>Enterobacterales</taxon>
        <taxon>Thorselliaceae</taxon>
        <taxon>Thorsellia</taxon>
    </lineage>
</organism>
<sequence length="206" mass="23884">MNKYVISNSEGQFQENSNELVMLNKLGITSLDEIDTVEMVLLETLYLEIFENQFPINSRINISMIKNWHRLWLGNVYDWAGKERTADISKGGFLFASCSQLQKLLNEFEKKFLAIYTPCTRMSEDLLIEALSIIHVEFILIHPFRDGNGRISRLLADVMSVQGGRKPLDYQYWEQNKDEYISAIHSGLSGNYYPMNYLIKKALKII</sequence>
<dbReference type="PANTHER" id="PTHR13504:SF38">
    <property type="entry name" value="FIDO DOMAIN-CONTAINING PROTEIN"/>
    <property type="match status" value="1"/>
</dbReference>
<dbReference type="EMBL" id="JBHLXE010000093">
    <property type="protein sequence ID" value="MFC0180147.1"/>
    <property type="molecule type" value="Genomic_DNA"/>
</dbReference>
<dbReference type="InterPro" id="IPR036597">
    <property type="entry name" value="Fido-like_dom_sf"/>
</dbReference>
<dbReference type="RefSeq" id="WP_385877261.1">
    <property type="nucleotide sequence ID" value="NZ_JBHLXE010000093.1"/>
</dbReference>
<name>A0ABV6CBX7_9GAMM</name>
<evidence type="ECO:0000313" key="3">
    <source>
        <dbReference type="Proteomes" id="UP001589758"/>
    </source>
</evidence>